<gene>
    <name evidence="1" type="ORF">M422DRAFT_56221</name>
</gene>
<protein>
    <recommendedName>
        <fullName evidence="3">BTB domain-containing protein</fullName>
    </recommendedName>
</protein>
<evidence type="ECO:0000313" key="2">
    <source>
        <dbReference type="Proteomes" id="UP000054279"/>
    </source>
</evidence>
<dbReference type="EMBL" id="KN837449">
    <property type="protein sequence ID" value="KIJ24903.1"/>
    <property type="molecule type" value="Genomic_DNA"/>
</dbReference>
<proteinExistence type="predicted"/>
<evidence type="ECO:0008006" key="3">
    <source>
        <dbReference type="Google" id="ProtNLM"/>
    </source>
</evidence>
<keyword evidence="2" id="KW-1185">Reference proteome</keyword>
<accession>A0A0C9T7F8</accession>
<reference evidence="1 2" key="1">
    <citation type="submission" date="2014-06" db="EMBL/GenBank/DDBJ databases">
        <title>Evolutionary Origins and Diversification of the Mycorrhizal Mutualists.</title>
        <authorList>
            <consortium name="DOE Joint Genome Institute"/>
            <consortium name="Mycorrhizal Genomics Consortium"/>
            <person name="Kohler A."/>
            <person name="Kuo A."/>
            <person name="Nagy L.G."/>
            <person name="Floudas D."/>
            <person name="Copeland A."/>
            <person name="Barry K.W."/>
            <person name="Cichocki N."/>
            <person name="Veneault-Fourrey C."/>
            <person name="LaButti K."/>
            <person name="Lindquist E.A."/>
            <person name="Lipzen A."/>
            <person name="Lundell T."/>
            <person name="Morin E."/>
            <person name="Murat C."/>
            <person name="Riley R."/>
            <person name="Ohm R."/>
            <person name="Sun H."/>
            <person name="Tunlid A."/>
            <person name="Henrissat B."/>
            <person name="Grigoriev I.V."/>
            <person name="Hibbett D.S."/>
            <person name="Martin F."/>
        </authorList>
    </citation>
    <scope>NUCLEOTIDE SEQUENCE [LARGE SCALE GENOMIC DNA]</scope>
    <source>
        <strain evidence="1 2">SS14</strain>
    </source>
</reference>
<dbReference type="AlphaFoldDB" id="A0A0C9T7F8"/>
<dbReference type="HOGENOM" id="CLU_087692_0_0_1"/>
<evidence type="ECO:0000313" key="1">
    <source>
        <dbReference type="EMBL" id="KIJ24903.1"/>
    </source>
</evidence>
<dbReference type="OrthoDB" id="2799068at2759"/>
<sequence length="277" mass="31999">MFAIRLLSFRSPFIFDDADLIICCQTTGFRVHAGVIARVSDTLGSALELCTPGVNDFYDGLPVMPFYNDDPETVNRMLLLIYKGIDYLVPSFMGTDRHRSMQLLQLITKYELTAIREIMLKSLRVTYPTTFLDFTIIGEATRQAKAPLCYALQLAADCDVPEILPMAWYDATYKPKSQDQFSIFCEAGKKRMNLFIATWIRNRIYATCDNKGYCELCKLHVCRYWQSAQQELYKAPLEFLVTEYWSEPSTEVEFAERIIKELPFVFSLRKHDEEAAE</sequence>
<organism evidence="1 2">
    <name type="scientific">Sphaerobolus stellatus (strain SS14)</name>
    <dbReference type="NCBI Taxonomy" id="990650"/>
    <lineage>
        <taxon>Eukaryota</taxon>
        <taxon>Fungi</taxon>
        <taxon>Dikarya</taxon>
        <taxon>Basidiomycota</taxon>
        <taxon>Agaricomycotina</taxon>
        <taxon>Agaricomycetes</taxon>
        <taxon>Phallomycetidae</taxon>
        <taxon>Geastrales</taxon>
        <taxon>Sphaerobolaceae</taxon>
        <taxon>Sphaerobolus</taxon>
    </lineage>
</organism>
<name>A0A0C9T7F8_SPHS4</name>
<dbReference type="Proteomes" id="UP000054279">
    <property type="component" value="Unassembled WGS sequence"/>
</dbReference>